<gene>
    <name evidence="1" type="primary">OJ1590_E05.21</name>
</gene>
<reference evidence="2" key="1">
    <citation type="journal article" date="2005" name="Nature">
        <title>The map-based sequence of the rice genome.</title>
        <authorList>
            <consortium name="International rice genome sequencing project (IRGSP)"/>
            <person name="Matsumoto T."/>
            <person name="Wu J."/>
            <person name="Kanamori H."/>
            <person name="Katayose Y."/>
            <person name="Fujisawa M."/>
            <person name="Namiki N."/>
            <person name="Mizuno H."/>
            <person name="Yamamoto K."/>
            <person name="Antonio B.A."/>
            <person name="Baba T."/>
            <person name="Sakata K."/>
            <person name="Nagamura Y."/>
            <person name="Aoki H."/>
            <person name="Arikawa K."/>
            <person name="Arita K."/>
            <person name="Bito T."/>
            <person name="Chiden Y."/>
            <person name="Fujitsuka N."/>
            <person name="Fukunaka R."/>
            <person name="Hamada M."/>
            <person name="Harada C."/>
            <person name="Hayashi A."/>
            <person name="Hijishita S."/>
            <person name="Honda M."/>
            <person name="Hosokawa S."/>
            <person name="Ichikawa Y."/>
            <person name="Idonuma A."/>
            <person name="Iijima M."/>
            <person name="Ikeda M."/>
            <person name="Ikeno M."/>
            <person name="Ito K."/>
            <person name="Ito S."/>
            <person name="Ito T."/>
            <person name="Ito Y."/>
            <person name="Ito Y."/>
            <person name="Iwabuchi A."/>
            <person name="Kamiya K."/>
            <person name="Karasawa W."/>
            <person name="Kurita K."/>
            <person name="Katagiri S."/>
            <person name="Kikuta A."/>
            <person name="Kobayashi H."/>
            <person name="Kobayashi N."/>
            <person name="Machita K."/>
            <person name="Maehara T."/>
            <person name="Masukawa M."/>
            <person name="Mizubayashi T."/>
            <person name="Mukai Y."/>
            <person name="Nagasaki H."/>
            <person name="Nagata Y."/>
            <person name="Naito S."/>
            <person name="Nakashima M."/>
            <person name="Nakama Y."/>
            <person name="Nakamichi Y."/>
            <person name="Nakamura M."/>
            <person name="Meguro A."/>
            <person name="Negishi M."/>
            <person name="Ohta I."/>
            <person name="Ohta T."/>
            <person name="Okamoto M."/>
            <person name="Ono N."/>
            <person name="Saji S."/>
            <person name="Sakaguchi M."/>
            <person name="Sakai K."/>
            <person name="Shibata M."/>
            <person name="Shimokawa T."/>
            <person name="Song J."/>
            <person name="Takazaki Y."/>
            <person name="Terasawa K."/>
            <person name="Tsugane M."/>
            <person name="Tsuji K."/>
            <person name="Ueda S."/>
            <person name="Waki K."/>
            <person name="Yamagata H."/>
            <person name="Yamamoto M."/>
            <person name="Yamamoto S."/>
            <person name="Yamane H."/>
            <person name="Yoshiki S."/>
            <person name="Yoshihara R."/>
            <person name="Yukawa K."/>
            <person name="Zhong H."/>
            <person name="Yano M."/>
            <person name="Yuan Q."/>
            <person name="Ouyang S."/>
            <person name="Liu J."/>
            <person name="Jones K.M."/>
            <person name="Gansberger K."/>
            <person name="Moffat K."/>
            <person name="Hill J."/>
            <person name="Bera J."/>
            <person name="Fadrosh D."/>
            <person name="Jin S."/>
            <person name="Johri S."/>
            <person name="Kim M."/>
            <person name="Overton L."/>
            <person name="Reardon M."/>
            <person name="Tsitrin T."/>
            <person name="Vuong H."/>
            <person name="Weaver B."/>
            <person name="Ciecko A."/>
            <person name="Tallon L."/>
            <person name="Jackson J."/>
            <person name="Pai G."/>
            <person name="Aken S.V."/>
            <person name="Utterback T."/>
            <person name="Reidmuller S."/>
            <person name="Feldblyum T."/>
            <person name="Hsiao J."/>
            <person name="Zismann V."/>
            <person name="Iobst S."/>
            <person name="de Vazeille A.R."/>
            <person name="Buell C.R."/>
            <person name="Ying K."/>
            <person name="Li Y."/>
            <person name="Lu T."/>
            <person name="Huang Y."/>
            <person name="Zhao Q."/>
            <person name="Feng Q."/>
            <person name="Zhang L."/>
            <person name="Zhu J."/>
            <person name="Weng Q."/>
            <person name="Mu J."/>
            <person name="Lu Y."/>
            <person name="Fan D."/>
            <person name="Liu Y."/>
            <person name="Guan J."/>
            <person name="Zhang Y."/>
            <person name="Yu S."/>
            <person name="Liu X."/>
            <person name="Zhang Y."/>
            <person name="Hong G."/>
            <person name="Han B."/>
            <person name="Choisne N."/>
            <person name="Demange N."/>
            <person name="Orjeda G."/>
            <person name="Samain S."/>
            <person name="Cattolico L."/>
            <person name="Pelletier E."/>
            <person name="Couloux A."/>
            <person name="Segurens B."/>
            <person name="Wincker P."/>
            <person name="D'Hont A."/>
            <person name="Scarpelli C."/>
            <person name="Weissenbach J."/>
            <person name="Salanoubat M."/>
            <person name="Quetier F."/>
            <person name="Yu Y."/>
            <person name="Kim H.R."/>
            <person name="Rambo T."/>
            <person name="Currie J."/>
            <person name="Collura K."/>
            <person name="Luo M."/>
            <person name="Yang T."/>
            <person name="Ammiraju J.S.S."/>
            <person name="Engler F."/>
            <person name="Soderlund C."/>
            <person name="Wing R.A."/>
            <person name="Palmer L.E."/>
            <person name="de la Bastide M."/>
            <person name="Spiegel L."/>
            <person name="Nascimento L."/>
            <person name="Zutavern T."/>
            <person name="O'Shaughnessy A."/>
            <person name="Dike S."/>
            <person name="Dedhia N."/>
            <person name="Preston R."/>
            <person name="Balija V."/>
            <person name="McCombie W.R."/>
            <person name="Chow T."/>
            <person name="Chen H."/>
            <person name="Chung M."/>
            <person name="Chen C."/>
            <person name="Shaw J."/>
            <person name="Wu H."/>
            <person name="Hsiao K."/>
            <person name="Chao Y."/>
            <person name="Chu M."/>
            <person name="Cheng C."/>
            <person name="Hour A."/>
            <person name="Lee P."/>
            <person name="Lin S."/>
            <person name="Lin Y."/>
            <person name="Liou J."/>
            <person name="Liu S."/>
            <person name="Hsing Y."/>
            <person name="Raghuvanshi S."/>
            <person name="Mohanty A."/>
            <person name="Bharti A.K."/>
            <person name="Gaur A."/>
            <person name="Gupta V."/>
            <person name="Kumar D."/>
            <person name="Ravi V."/>
            <person name="Vij S."/>
            <person name="Kapur A."/>
            <person name="Khurana P."/>
            <person name="Khurana P."/>
            <person name="Khurana J.P."/>
            <person name="Tyagi A.K."/>
            <person name="Gaikwad K."/>
            <person name="Singh A."/>
            <person name="Dalal V."/>
            <person name="Srivastava S."/>
            <person name="Dixit A."/>
            <person name="Pal A.K."/>
            <person name="Ghazi I.A."/>
            <person name="Yadav M."/>
            <person name="Pandit A."/>
            <person name="Bhargava A."/>
            <person name="Sureshbabu K."/>
            <person name="Batra K."/>
            <person name="Sharma T.R."/>
            <person name="Mohapatra T."/>
            <person name="Singh N.K."/>
            <person name="Messing J."/>
            <person name="Nelson A.B."/>
            <person name="Fuks G."/>
            <person name="Kavchok S."/>
            <person name="Keizer G."/>
            <person name="Linton E."/>
            <person name="Llaca V."/>
            <person name="Song R."/>
            <person name="Tanyolac B."/>
            <person name="Young S."/>
            <person name="Ho-Il K."/>
            <person name="Hahn J.H."/>
            <person name="Sangsakoo G."/>
            <person name="Vanavichit A."/>
            <person name="de Mattos Luiz.A.T."/>
            <person name="Zimmer P.D."/>
            <person name="Malone G."/>
            <person name="Dellagostin O."/>
            <person name="de Oliveira A.C."/>
            <person name="Bevan M."/>
            <person name="Bancroft I."/>
            <person name="Minx P."/>
            <person name="Cordum H."/>
            <person name="Wilson R."/>
            <person name="Cheng Z."/>
            <person name="Jin W."/>
            <person name="Jiang J."/>
            <person name="Leong S.A."/>
            <person name="Iwama H."/>
            <person name="Gojobori T."/>
            <person name="Itoh T."/>
            <person name="Niimura Y."/>
            <person name="Fujii Y."/>
            <person name="Habara T."/>
            <person name="Sakai H."/>
            <person name="Sato Y."/>
            <person name="Wilson G."/>
            <person name="Kumar K."/>
            <person name="McCouch S."/>
            <person name="Juretic N."/>
            <person name="Hoen D."/>
            <person name="Wright S."/>
            <person name="Bruskiewich R."/>
            <person name="Bureau T."/>
            <person name="Miyao A."/>
            <person name="Hirochika H."/>
            <person name="Nishikawa T."/>
            <person name="Kadowaki K."/>
            <person name="Sugiura M."/>
            <person name="Burr B."/>
            <person name="Sasaki T."/>
        </authorList>
    </citation>
    <scope>NUCLEOTIDE SEQUENCE [LARGE SCALE GENOMIC DNA]</scope>
    <source>
        <strain evidence="2">cv. Nipponbare</strain>
    </source>
</reference>
<protein>
    <submittedName>
        <fullName evidence="1">Uncharacterized protein</fullName>
    </submittedName>
</protein>
<evidence type="ECO:0000313" key="1">
    <source>
        <dbReference type="EMBL" id="BAD05798.1"/>
    </source>
</evidence>
<organism evidence="1 2">
    <name type="scientific">Oryza sativa subsp. japonica</name>
    <name type="common">Rice</name>
    <dbReference type="NCBI Taxonomy" id="39947"/>
    <lineage>
        <taxon>Eukaryota</taxon>
        <taxon>Viridiplantae</taxon>
        <taxon>Streptophyta</taxon>
        <taxon>Embryophyta</taxon>
        <taxon>Tracheophyta</taxon>
        <taxon>Spermatophyta</taxon>
        <taxon>Magnoliopsida</taxon>
        <taxon>Liliopsida</taxon>
        <taxon>Poales</taxon>
        <taxon>Poaceae</taxon>
        <taxon>BOP clade</taxon>
        <taxon>Oryzoideae</taxon>
        <taxon>Oryzeae</taxon>
        <taxon>Oryzinae</taxon>
        <taxon>Oryza</taxon>
        <taxon>Oryza sativa</taxon>
    </lineage>
</organism>
<sequence>MGQGNHEGFEEEGRRQRPCKARYGMEVVLKVVEIEREQQRATLMSGMNGLQGDREGGGRTGREFRVYKCYTYLGTIIMIMTVKK</sequence>
<evidence type="ECO:0000313" key="2">
    <source>
        <dbReference type="Proteomes" id="UP000000763"/>
    </source>
</evidence>
<accession>Q6YYK7</accession>
<dbReference type="EMBL" id="AP005606">
    <property type="protein sequence ID" value="BAD05798.1"/>
    <property type="molecule type" value="Genomic_DNA"/>
</dbReference>
<dbReference type="Proteomes" id="UP000000763">
    <property type="component" value="Chromosome 8"/>
</dbReference>
<name>Q6YYK7_ORYSJ</name>
<proteinExistence type="predicted"/>
<dbReference type="AlphaFoldDB" id="Q6YYK7"/>
<reference evidence="2" key="2">
    <citation type="journal article" date="2008" name="Nucleic Acids Res.">
        <title>The rice annotation project database (RAP-DB): 2008 update.</title>
        <authorList>
            <consortium name="The rice annotation project (RAP)"/>
        </authorList>
    </citation>
    <scope>GENOME REANNOTATION</scope>
    <source>
        <strain evidence="2">cv. Nipponbare</strain>
    </source>
</reference>